<sequence length="47" mass="5594">MKIPVYYNLEQFIELMSEKILTENDWNSQTPITEQGNCSLRKNCTRN</sequence>
<accession>A0A2P2J5A8</accession>
<dbReference type="AlphaFoldDB" id="A0A2P2J5A8"/>
<name>A0A2P2J5A8_RHIMU</name>
<dbReference type="EMBL" id="GGEC01008190">
    <property type="protein sequence ID" value="MBW88673.1"/>
    <property type="molecule type" value="Transcribed_RNA"/>
</dbReference>
<organism evidence="1">
    <name type="scientific">Rhizophora mucronata</name>
    <name type="common">Asiatic mangrove</name>
    <dbReference type="NCBI Taxonomy" id="61149"/>
    <lineage>
        <taxon>Eukaryota</taxon>
        <taxon>Viridiplantae</taxon>
        <taxon>Streptophyta</taxon>
        <taxon>Embryophyta</taxon>
        <taxon>Tracheophyta</taxon>
        <taxon>Spermatophyta</taxon>
        <taxon>Magnoliopsida</taxon>
        <taxon>eudicotyledons</taxon>
        <taxon>Gunneridae</taxon>
        <taxon>Pentapetalae</taxon>
        <taxon>rosids</taxon>
        <taxon>fabids</taxon>
        <taxon>Malpighiales</taxon>
        <taxon>Rhizophoraceae</taxon>
        <taxon>Rhizophora</taxon>
    </lineage>
</organism>
<reference evidence="1" key="1">
    <citation type="submission" date="2018-02" db="EMBL/GenBank/DDBJ databases">
        <title>Rhizophora mucronata_Transcriptome.</title>
        <authorList>
            <person name="Meera S.P."/>
            <person name="Sreeshan A."/>
            <person name="Augustine A."/>
        </authorList>
    </citation>
    <scope>NUCLEOTIDE SEQUENCE</scope>
    <source>
        <tissue evidence="1">Leaf</tissue>
    </source>
</reference>
<proteinExistence type="predicted"/>
<evidence type="ECO:0000313" key="1">
    <source>
        <dbReference type="EMBL" id="MBW88673.1"/>
    </source>
</evidence>
<protein>
    <submittedName>
        <fullName evidence="1">Uncharacterized protein</fullName>
    </submittedName>
</protein>